<dbReference type="PANTHER" id="PTHR24107:SF2">
    <property type="entry name" value="NLR FAMILY CARD DOMAIN CONTAINING 3"/>
    <property type="match status" value="1"/>
</dbReference>
<dbReference type="Pfam" id="PF13516">
    <property type="entry name" value="LRR_6"/>
    <property type="match status" value="4"/>
</dbReference>
<sequence>MLLNHRSEKYLKYRAQKQQLFQEEEVMTDRVGRMILSLDPNLQAVAVHIARDNKFVDALDLSSTPLEPRCSDEVIAVMTGLMKQNTHVKEVSFANSGGYFNAHRSMPLIAEMGVRLETLDMTNCHLGDGHVGALAAMLQTPECVLETLVLDDNYISSVGARKLAKAIRASKTLSCVSVSKNSNTSVDDLKLLQFYCDLNKFTPHFKETILRVEANDPALTELYRAQKQQLFQEEEVMTDRVGRMILSLDPNLQAVAVHIARDNKFVDALDLSSTPLEPRCSDEVIAVMTGLMKQNTHVKEVSFANSGGYFNAHRSMPLIAEMGVRLETLDMTNCHLGDGHVGALAAMLQTPECVLETLVLDDNYISSVGARKLAKAIRASKTLSCVSVSKNSNTSVDDLKLLQFYCDLNKFTPHFKETILRVEANDPALTELHFDRRGNLDERCVFDDVSMRLLCAALPHNTHVERIFLAGNHVSDEGAICLLNLLKSKVNRSVYVVDLSGNDVSPALVDELSRLVLIRLGETIEQTVYNPEEITRAAILHDDRGFWFWLERLKHIAVGWREMVQSYEYSKDFEIGRSFHDAHLDYHVMQYERHGRQKIVEEERMFAEVSEYVHDSVVRGYQPVVLDYLRAMRRTFMNGQQEMEDLIEELDRQPNLDLRRNALYILNNMRRIESLDLSSTLPSDFCEQEILCNGRTVDIALRMLSKNKTVKRLNFANNDGRIPGWSGIWPLSHRLEFLDVSRCGLTDAEVPAICQMISDPMSTIIELNLDGNLFSEVGCMDILRCLRHNAETRAHFPLKKISIQDCPHVSENLISTIEFISDLLRCAPAFRELMLRLRFGTEEVRTVDAQDMEITDDLCKILCVALKNHKSVKAIKLRKNRITDIGVDYLCRLVKTNHSIEYVDVSENDVSSVARRQLASLLEERLGKRLGNDVQLPEEFHREDIIYEESMFPRFFWHYNKLAPNVFRHYERAVDMFVNFSGRFTGIDPVFRPENEARRGGVEVIELQQRMLLYKWMQYHQWIVSFCDRTTKQKKQWIGEGETAVRELRGLVASHPSRELREKAFKIALNSPNIVSLSLVQQCDEDAVIILGKILKGNTFLKELNLSGNHQIKPSWVLPLIGEANTNLEVLNMSDCNLRDGDIADPLKGLLTTSKCKLLKVIFDRNFLTQNSIQRVVPVLRETNHILTEVSLKHNPELSRTPLHYLDFCLELNKYIGVGHEHGKREDYLKIKELLVQVEANRPNIATLNFVNDQYALLMLDDQFAKLVCIALAHNTHVRTLYIRGHQITDKGAQYILQVLQGINRSLDFVDLHGNFVSDSMLLAIEYAIPWRHYASDLDKLLDSAYQAFQDCYDHYESFFFTNKRDHQLMIIRPCFDSRAEIEKSEDMVYRKLLCRYPEWLRFADAWHKSYKYAFQRTFLQAEETLPLDNTMVDSRMTRSVVDAFSFRGNPTSPPAAGTSKLLDAVTALKAQLLPDFLRQKYLKFVSLADLYEQKCVRNLEKVFAQCSPVSATATEQFLTSTYAAARIPSIFIPSDRQLSSPPGGLRTQTSSERLGTPSPSVRRAVTPSVSFSDGIAAPQDPLSNSGTFGSRVQSFFTPNKSPPQQRHSNTNVVRAAWHSFSERPSRCDTFC</sequence>
<feature type="compositionally biased region" description="Polar residues" evidence="4">
    <location>
        <begin position="1537"/>
        <end position="1560"/>
    </location>
</feature>
<dbReference type="SMART" id="SM00368">
    <property type="entry name" value="LRR_RI"/>
    <property type="match status" value="11"/>
</dbReference>
<evidence type="ECO:0000313" key="5">
    <source>
        <dbReference type="EMBL" id="CUF36081.1"/>
    </source>
</evidence>
<dbReference type="InterPro" id="IPR032675">
    <property type="entry name" value="LRR_dom_sf"/>
</dbReference>
<evidence type="ECO:0000256" key="3">
    <source>
        <dbReference type="ARBA" id="ARBA00023212"/>
    </source>
</evidence>
<gene>
    <name evidence="5" type="ORF">BSAL_61785</name>
</gene>
<dbReference type="VEuPathDB" id="TriTrypDB:BSAL_61785"/>
<evidence type="ECO:0000256" key="4">
    <source>
        <dbReference type="SAM" id="MobiDB-lite"/>
    </source>
</evidence>
<dbReference type="Gene3D" id="3.80.10.10">
    <property type="entry name" value="Ribonuclease Inhibitor"/>
    <property type="match status" value="7"/>
</dbReference>
<dbReference type="InterPro" id="IPR001611">
    <property type="entry name" value="Leu-rich_rpt"/>
</dbReference>
<keyword evidence="6" id="KW-1185">Reference proteome</keyword>
<comment type="subcellular location">
    <subcellularLocation>
        <location evidence="1">Cytoplasm</location>
        <location evidence="1">Cytoskeleton</location>
    </subcellularLocation>
</comment>
<keyword evidence="3" id="KW-0206">Cytoskeleton</keyword>
<accession>A0A0S4IQY0</accession>
<organism evidence="5 6">
    <name type="scientific">Bodo saltans</name>
    <name type="common">Flagellated protozoan</name>
    <dbReference type="NCBI Taxonomy" id="75058"/>
    <lineage>
        <taxon>Eukaryota</taxon>
        <taxon>Discoba</taxon>
        <taxon>Euglenozoa</taxon>
        <taxon>Kinetoplastea</taxon>
        <taxon>Metakinetoplastina</taxon>
        <taxon>Eubodonida</taxon>
        <taxon>Bodonidae</taxon>
        <taxon>Bodo</taxon>
    </lineage>
</organism>
<name>A0A0S4IQY0_BODSA</name>
<dbReference type="SUPFAM" id="SSF52047">
    <property type="entry name" value="RNI-like"/>
    <property type="match status" value="3"/>
</dbReference>
<feature type="compositionally biased region" description="Polar residues" evidence="4">
    <location>
        <begin position="1582"/>
        <end position="1610"/>
    </location>
</feature>
<evidence type="ECO:0000256" key="1">
    <source>
        <dbReference type="ARBA" id="ARBA00004245"/>
    </source>
</evidence>
<dbReference type="GO" id="GO:0005856">
    <property type="term" value="C:cytoskeleton"/>
    <property type="evidence" value="ECO:0007669"/>
    <property type="project" value="UniProtKB-SubCell"/>
</dbReference>
<dbReference type="OrthoDB" id="120976at2759"/>
<protein>
    <submittedName>
        <fullName evidence="5">Leucine-rich repeat protein, putative</fullName>
    </submittedName>
</protein>
<feature type="region of interest" description="Disordered" evidence="4">
    <location>
        <begin position="1535"/>
        <end position="1610"/>
    </location>
</feature>
<dbReference type="InterPro" id="IPR052410">
    <property type="entry name" value="DRC5"/>
</dbReference>
<evidence type="ECO:0000313" key="6">
    <source>
        <dbReference type="Proteomes" id="UP000051952"/>
    </source>
</evidence>
<evidence type="ECO:0000256" key="2">
    <source>
        <dbReference type="ARBA" id="ARBA00022490"/>
    </source>
</evidence>
<reference evidence="6" key="1">
    <citation type="submission" date="2015-09" db="EMBL/GenBank/DDBJ databases">
        <authorList>
            <consortium name="Pathogen Informatics"/>
        </authorList>
    </citation>
    <scope>NUCLEOTIDE SEQUENCE [LARGE SCALE GENOMIC DNA]</scope>
    <source>
        <strain evidence="6">Lake Konstanz</strain>
    </source>
</reference>
<keyword evidence="2" id="KW-0963">Cytoplasm</keyword>
<proteinExistence type="predicted"/>
<dbReference type="Proteomes" id="UP000051952">
    <property type="component" value="Unassembled WGS sequence"/>
</dbReference>
<dbReference type="EMBL" id="CYKH01000307">
    <property type="protein sequence ID" value="CUF36081.1"/>
    <property type="molecule type" value="Genomic_DNA"/>
</dbReference>
<dbReference type="PANTHER" id="PTHR24107">
    <property type="entry name" value="YNEIN REGULATORY COMPLEX SUBUNIT 5"/>
    <property type="match status" value="1"/>
</dbReference>